<keyword evidence="2" id="KW-1133">Transmembrane helix</keyword>
<feature type="region of interest" description="Disordered" evidence="1">
    <location>
        <begin position="452"/>
        <end position="471"/>
    </location>
</feature>
<keyword evidence="5" id="KW-1185">Reference proteome</keyword>
<evidence type="ECO:0000256" key="1">
    <source>
        <dbReference type="SAM" id="MobiDB-lite"/>
    </source>
</evidence>
<sequence>MDYFRRILLFVPLLAYFFHLLLVFESHCSAQTVSLFTRFNDIVLAGESISLTCSVSNTIPLPEDDITIMITDETGQELTSGSAGLDNATVYTELTSPYKISTNQTFFCDVIWVDFSASTNLSISTLPIERTHCTTNYTDGIIVGQTVTLTCYSSTSMVSSISWSSDSDITFDQTTDFVRTMTQYNRINVQPSLGQSGTVFTCKRTRMSQVTDIDRCTVGPINVYEKLNIFIHPIFTTNDPAILYPGQAQNYTCSSLPTSSVQWSIPEGLNNSGVEVSIVGSTIIVTVASDSSYTGNVTLNCSGTILTESSIANLTLVINPMESKTSTPATEIVSLKPDEPKIESLLFIVIGASGGLIAIVIVLILCCVCLKCKGNTSSTIKPDPDKLAAIPVPEYDLAPFGSGERQAVPKADVTENKTHGNDPTAAEDGLEMYTVVGKSGNENEVQKRASGALLPPSSAKTETPVTSHQGQVNGGFMESDGAHMEDQFVEEDYSTIKKDRMSVIYTAPDKKRQDVVDNSQNEEIEETDTTPSYAVVNKSRRIVIDEDMLDDEDDEDDDLHDDDVYWEA</sequence>
<name>A0A2G8KEN6_STIJA</name>
<feature type="domain" description="Ig-like" evidence="3">
    <location>
        <begin position="144"/>
        <end position="214"/>
    </location>
</feature>
<dbReference type="PROSITE" id="PS50835">
    <property type="entry name" value="IG_LIKE"/>
    <property type="match status" value="1"/>
</dbReference>
<evidence type="ECO:0000256" key="2">
    <source>
        <dbReference type="SAM" id="Phobius"/>
    </source>
</evidence>
<dbReference type="AlphaFoldDB" id="A0A2G8KEN6"/>
<feature type="region of interest" description="Disordered" evidence="1">
    <location>
        <begin position="545"/>
        <end position="568"/>
    </location>
</feature>
<reference evidence="4 5" key="1">
    <citation type="journal article" date="2017" name="PLoS Biol.">
        <title>The sea cucumber genome provides insights into morphological evolution and visceral regeneration.</title>
        <authorList>
            <person name="Zhang X."/>
            <person name="Sun L."/>
            <person name="Yuan J."/>
            <person name="Sun Y."/>
            <person name="Gao Y."/>
            <person name="Zhang L."/>
            <person name="Li S."/>
            <person name="Dai H."/>
            <person name="Hamel J.F."/>
            <person name="Liu C."/>
            <person name="Yu Y."/>
            <person name="Liu S."/>
            <person name="Lin W."/>
            <person name="Guo K."/>
            <person name="Jin S."/>
            <person name="Xu P."/>
            <person name="Storey K.B."/>
            <person name="Huan P."/>
            <person name="Zhang T."/>
            <person name="Zhou Y."/>
            <person name="Zhang J."/>
            <person name="Lin C."/>
            <person name="Li X."/>
            <person name="Xing L."/>
            <person name="Huo D."/>
            <person name="Sun M."/>
            <person name="Wang L."/>
            <person name="Mercier A."/>
            <person name="Li F."/>
            <person name="Yang H."/>
            <person name="Xiang J."/>
        </authorList>
    </citation>
    <scope>NUCLEOTIDE SEQUENCE [LARGE SCALE GENOMIC DNA]</scope>
    <source>
        <strain evidence="4">Shaxun</strain>
        <tissue evidence="4">Muscle</tissue>
    </source>
</reference>
<dbReference type="EMBL" id="MRZV01000643">
    <property type="protein sequence ID" value="PIK46466.1"/>
    <property type="molecule type" value="Genomic_DNA"/>
</dbReference>
<evidence type="ECO:0000313" key="5">
    <source>
        <dbReference type="Proteomes" id="UP000230750"/>
    </source>
</evidence>
<evidence type="ECO:0000313" key="4">
    <source>
        <dbReference type="EMBL" id="PIK46466.1"/>
    </source>
</evidence>
<proteinExistence type="predicted"/>
<dbReference type="STRING" id="307972.A0A2G8KEN6"/>
<dbReference type="Proteomes" id="UP000230750">
    <property type="component" value="Unassembled WGS sequence"/>
</dbReference>
<comment type="caution">
    <text evidence="4">The sequence shown here is derived from an EMBL/GenBank/DDBJ whole genome shotgun (WGS) entry which is preliminary data.</text>
</comment>
<dbReference type="InterPro" id="IPR007110">
    <property type="entry name" value="Ig-like_dom"/>
</dbReference>
<feature type="compositionally biased region" description="Polar residues" evidence="1">
    <location>
        <begin position="458"/>
        <end position="471"/>
    </location>
</feature>
<evidence type="ECO:0000259" key="3">
    <source>
        <dbReference type="PROSITE" id="PS50835"/>
    </source>
</evidence>
<accession>A0A2G8KEN6</accession>
<organism evidence="4 5">
    <name type="scientific">Stichopus japonicus</name>
    <name type="common">Sea cucumber</name>
    <dbReference type="NCBI Taxonomy" id="307972"/>
    <lineage>
        <taxon>Eukaryota</taxon>
        <taxon>Metazoa</taxon>
        <taxon>Echinodermata</taxon>
        <taxon>Eleutherozoa</taxon>
        <taxon>Echinozoa</taxon>
        <taxon>Holothuroidea</taxon>
        <taxon>Aspidochirotacea</taxon>
        <taxon>Aspidochirotida</taxon>
        <taxon>Stichopodidae</taxon>
        <taxon>Apostichopus</taxon>
    </lineage>
</organism>
<keyword evidence="2" id="KW-0472">Membrane</keyword>
<keyword evidence="2" id="KW-0812">Transmembrane</keyword>
<protein>
    <recommendedName>
        <fullName evidence="3">Ig-like domain-containing protein</fullName>
    </recommendedName>
</protein>
<gene>
    <name evidence="4" type="ORF">BSL78_16676</name>
</gene>
<feature type="transmembrane region" description="Helical" evidence="2">
    <location>
        <begin position="345"/>
        <end position="370"/>
    </location>
</feature>